<dbReference type="SMART" id="SM01130">
    <property type="entry name" value="DHDPS"/>
    <property type="match status" value="1"/>
</dbReference>
<sequence>MFTNADLITAIITPFTNDGRAINYTALEKLTNHLLDTGTKGFVIGGTTGETPTLSETEKLTLYLRFAQIVNGRVPIIAGAGSNNTAGTIDFVQKLAQIAGIDMALVVVPYYNKPNQRGMQAHFKAVADASSLPIMMYNIPGRTGVLMAKETIVELAQYPNIAGVKQCHTMADFEYIVEHAPSDFMVYSGEDSQALFAKVVGGSGVISVAAHLYGTEIRQMFDALTKGDYRTAGALQRELTPKMAALFMYPSPSPVKALLNDQGYDVGTCRLPVLPLNAAEKAALYHALALKGAMA</sequence>
<dbReference type="Proteomes" id="UP001596283">
    <property type="component" value="Unassembled WGS sequence"/>
</dbReference>
<dbReference type="HAMAP" id="MF_00418">
    <property type="entry name" value="DapA"/>
    <property type="match status" value="1"/>
</dbReference>
<comment type="function">
    <text evidence="1 12">Catalyzes the condensation of (S)-aspartate-beta-semialdehyde [(S)-ASA] and pyruvate to 4-hydroxy-tetrahydrodipicolinate (HTPA).</text>
</comment>
<dbReference type="InterPro" id="IPR005263">
    <property type="entry name" value="DapA"/>
</dbReference>
<dbReference type="InterPro" id="IPR013785">
    <property type="entry name" value="Aldolase_TIM"/>
</dbReference>
<keyword evidence="5 12" id="KW-0963">Cytoplasm</keyword>
<feature type="binding site" evidence="12">
    <location>
        <position position="206"/>
    </location>
    <ligand>
        <name>pyruvate</name>
        <dbReference type="ChEBI" id="CHEBI:15361"/>
    </ligand>
</feature>
<dbReference type="InterPro" id="IPR020625">
    <property type="entry name" value="Schiff_base-form_aldolases_AS"/>
</dbReference>
<evidence type="ECO:0000256" key="4">
    <source>
        <dbReference type="ARBA" id="ARBA00012086"/>
    </source>
</evidence>
<evidence type="ECO:0000256" key="5">
    <source>
        <dbReference type="ARBA" id="ARBA00022490"/>
    </source>
</evidence>
<name>A0ABW1TDA9_9LACO</name>
<evidence type="ECO:0000256" key="13">
    <source>
        <dbReference type="PIRNR" id="PIRNR001365"/>
    </source>
</evidence>
<keyword evidence="8 12" id="KW-0457">Lysine biosynthesis</keyword>
<comment type="subcellular location">
    <subcellularLocation>
        <location evidence="12">Cytoplasm</location>
    </subcellularLocation>
</comment>
<evidence type="ECO:0000256" key="2">
    <source>
        <dbReference type="ARBA" id="ARBA00005120"/>
    </source>
</evidence>
<dbReference type="Pfam" id="PF00701">
    <property type="entry name" value="DHDPS"/>
    <property type="match status" value="1"/>
</dbReference>
<comment type="subunit">
    <text evidence="12">Homotetramer; dimer of dimers.</text>
</comment>
<dbReference type="PRINTS" id="PR00146">
    <property type="entry name" value="DHPICSNTHASE"/>
</dbReference>
<feature type="active site" description="Schiff-base intermediate with substrate" evidence="12">
    <location>
        <position position="165"/>
    </location>
</feature>
<keyword evidence="9 12" id="KW-0456">Lyase</keyword>
<evidence type="ECO:0000313" key="15">
    <source>
        <dbReference type="Proteomes" id="UP001596283"/>
    </source>
</evidence>
<comment type="caution">
    <text evidence="14">The sequence shown here is derived from an EMBL/GenBank/DDBJ whole genome shotgun (WGS) entry which is preliminary data.</text>
</comment>
<organism evidence="14 15">
    <name type="scientific">Levilactobacillus fujinensis</name>
    <dbReference type="NCBI Taxonomy" id="2486024"/>
    <lineage>
        <taxon>Bacteria</taxon>
        <taxon>Bacillati</taxon>
        <taxon>Bacillota</taxon>
        <taxon>Bacilli</taxon>
        <taxon>Lactobacillales</taxon>
        <taxon>Lactobacillaceae</taxon>
        <taxon>Levilactobacillus</taxon>
    </lineage>
</organism>
<dbReference type="PANTHER" id="PTHR12128:SF66">
    <property type="entry name" value="4-HYDROXY-2-OXOGLUTARATE ALDOLASE, MITOCHONDRIAL"/>
    <property type="match status" value="1"/>
</dbReference>
<comment type="pathway">
    <text evidence="2 12">Amino-acid biosynthesis; L-lysine biosynthesis via DAP pathway; (S)-tetrahydrodipicolinate from L-aspartate: step 3/4.</text>
</comment>
<evidence type="ECO:0000313" key="14">
    <source>
        <dbReference type="EMBL" id="MFC6259625.1"/>
    </source>
</evidence>
<dbReference type="CDD" id="cd00950">
    <property type="entry name" value="DHDPS"/>
    <property type="match status" value="1"/>
</dbReference>
<evidence type="ECO:0000256" key="9">
    <source>
        <dbReference type="ARBA" id="ARBA00023239"/>
    </source>
</evidence>
<proteinExistence type="inferred from homology"/>
<dbReference type="PIRSF" id="PIRSF001365">
    <property type="entry name" value="DHDPS"/>
    <property type="match status" value="1"/>
</dbReference>
<keyword evidence="7 12" id="KW-0220">Diaminopimelate biosynthesis</keyword>
<keyword evidence="10 12" id="KW-0704">Schiff base</keyword>
<reference evidence="15" key="1">
    <citation type="journal article" date="2019" name="Int. J. Syst. Evol. Microbiol.">
        <title>The Global Catalogue of Microorganisms (GCM) 10K type strain sequencing project: providing services to taxonomists for standard genome sequencing and annotation.</title>
        <authorList>
            <consortium name="The Broad Institute Genomics Platform"/>
            <consortium name="The Broad Institute Genome Sequencing Center for Infectious Disease"/>
            <person name="Wu L."/>
            <person name="Ma J."/>
        </authorList>
    </citation>
    <scope>NUCLEOTIDE SEQUENCE [LARGE SCALE GENOMIC DNA]</scope>
    <source>
        <strain evidence="15">CCM 8908</strain>
    </source>
</reference>
<feature type="active site" description="Proton donor/acceptor" evidence="12">
    <location>
        <position position="137"/>
    </location>
</feature>
<dbReference type="Gene3D" id="3.20.20.70">
    <property type="entry name" value="Aldolase class I"/>
    <property type="match status" value="1"/>
</dbReference>
<dbReference type="InterPro" id="IPR002220">
    <property type="entry name" value="DapA-like"/>
</dbReference>
<dbReference type="PANTHER" id="PTHR12128">
    <property type="entry name" value="DIHYDRODIPICOLINATE SYNTHASE"/>
    <property type="match status" value="1"/>
</dbReference>
<comment type="catalytic activity">
    <reaction evidence="11 12">
        <text>L-aspartate 4-semialdehyde + pyruvate = (2S,4S)-4-hydroxy-2,3,4,5-tetrahydrodipicolinate + H2O + H(+)</text>
        <dbReference type="Rhea" id="RHEA:34171"/>
        <dbReference type="ChEBI" id="CHEBI:15361"/>
        <dbReference type="ChEBI" id="CHEBI:15377"/>
        <dbReference type="ChEBI" id="CHEBI:15378"/>
        <dbReference type="ChEBI" id="CHEBI:67139"/>
        <dbReference type="ChEBI" id="CHEBI:537519"/>
        <dbReference type="EC" id="4.3.3.7"/>
    </reaction>
</comment>
<accession>A0ABW1TDA9</accession>
<dbReference type="GO" id="GO:0008840">
    <property type="term" value="F:4-hydroxy-tetrahydrodipicolinate synthase activity"/>
    <property type="evidence" value="ECO:0007669"/>
    <property type="project" value="UniProtKB-EC"/>
</dbReference>
<evidence type="ECO:0000256" key="11">
    <source>
        <dbReference type="ARBA" id="ARBA00047836"/>
    </source>
</evidence>
<evidence type="ECO:0000256" key="7">
    <source>
        <dbReference type="ARBA" id="ARBA00022915"/>
    </source>
</evidence>
<protein>
    <recommendedName>
        <fullName evidence="4 12">4-hydroxy-tetrahydrodipicolinate synthase</fullName>
        <shortName evidence="12">HTPA synthase</shortName>
        <ecNumber evidence="4 12">4.3.3.7</ecNumber>
    </recommendedName>
</protein>
<comment type="caution">
    <text evidence="12">Was originally thought to be a dihydrodipicolinate synthase (DHDPS), catalyzing the condensation of (S)-aspartate-beta-semialdehyde [(S)-ASA] and pyruvate to dihydrodipicolinate (DHDP). However, it was shown in E.coli that the product of the enzymatic reaction is not dihydrodipicolinate but in fact (4S)-4-hydroxy-2,3,4,5-tetrahydro-(2S)-dipicolinic acid (HTPA), and that the consecutive dehydration reaction leading to DHDP is not spontaneous but catalyzed by DapB.</text>
</comment>
<dbReference type="PROSITE" id="PS00666">
    <property type="entry name" value="DHDPS_2"/>
    <property type="match status" value="1"/>
</dbReference>
<dbReference type="SUPFAM" id="SSF51569">
    <property type="entry name" value="Aldolase"/>
    <property type="match status" value="1"/>
</dbReference>
<gene>
    <name evidence="12 14" type="primary">dapA</name>
    <name evidence="14" type="ORF">ACFP1C_01565</name>
</gene>
<evidence type="ECO:0000256" key="6">
    <source>
        <dbReference type="ARBA" id="ARBA00022605"/>
    </source>
</evidence>
<dbReference type="RefSeq" id="WP_125686528.1">
    <property type="nucleotide sequence ID" value="NZ_JBHSSI010000016.1"/>
</dbReference>
<evidence type="ECO:0000256" key="8">
    <source>
        <dbReference type="ARBA" id="ARBA00023154"/>
    </source>
</evidence>
<comment type="similarity">
    <text evidence="3 12 13">Belongs to the DapA family.</text>
</comment>
<feature type="binding site" evidence="12">
    <location>
        <position position="48"/>
    </location>
    <ligand>
        <name>pyruvate</name>
        <dbReference type="ChEBI" id="CHEBI:15361"/>
    </ligand>
</feature>
<evidence type="ECO:0000256" key="10">
    <source>
        <dbReference type="ARBA" id="ARBA00023270"/>
    </source>
</evidence>
<evidence type="ECO:0000256" key="1">
    <source>
        <dbReference type="ARBA" id="ARBA00003294"/>
    </source>
</evidence>
<evidence type="ECO:0000256" key="3">
    <source>
        <dbReference type="ARBA" id="ARBA00007592"/>
    </source>
</evidence>
<keyword evidence="15" id="KW-1185">Reference proteome</keyword>
<dbReference type="NCBIfam" id="TIGR00674">
    <property type="entry name" value="dapA"/>
    <property type="match status" value="1"/>
</dbReference>
<dbReference type="EMBL" id="JBHSSI010000016">
    <property type="protein sequence ID" value="MFC6259625.1"/>
    <property type="molecule type" value="Genomic_DNA"/>
</dbReference>
<feature type="site" description="Part of a proton relay during catalysis" evidence="12">
    <location>
        <position position="47"/>
    </location>
</feature>
<dbReference type="EC" id="4.3.3.7" evidence="4 12"/>
<keyword evidence="6 12" id="KW-0028">Amino-acid biosynthesis</keyword>
<feature type="site" description="Part of a proton relay during catalysis" evidence="12">
    <location>
        <position position="111"/>
    </location>
</feature>
<evidence type="ECO:0000256" key="12">
    <source>
        <dbReference type="HAMAP-Rule" id="MF_00418"/>
    </source>
</evidence>